<evidence type="ECO:0000313" key="1">
    <source>
        <dbReference type="EMBL" id="TGL82856.1"/>
    </source>
</evidence>
<protein>
    <submittedName>
        <fullName evidence="1">TRL-like family protein</fullName>
    </submittedName>
</protein>
<dbReference type="EMBL" id="RQGM01000052">
    <property type="protein sequence ID" value="TGL82856.1"/>
    <property type="molecule type" value="Genomic_DNA"/>
</dbReference>
<evidence type="ECO:0000313" key="2">
    <source>
        <dbReference type="Proteomes" id="UP000297613"/>
    </source>
</evidence>
<organism evidence="1 2">
    <name type="scientific">Leptospira yasudae</name>
    <dbReference type="NCBI Taxonomy" id="2202201"/>
    <lineage>
        <taxon>Bacteria</taxon>
        <taxon>Pseudomonadati</taxon>
        <taxon>Spirochaetota</taxon>
        <taxon>Spirochaetia</taxon>
        <taxon>Leptospirales</taxon>
        <taxon>Leptospiraceae</taxon>
        <taxon>Leptospira</taxon>
    </lineage>
</organism>
<dbReference type="InterPro" id="IPR025113">
    <property type="entry name" value="TRL-like"/>
</dbReference>
<sequence>MKLKSLLAIGFVAIWAVQCTGINSTLMFGLTPNTNPTKNYAQPYSMATKGGLLVHNGTIPGPIGHNAEGTATGSACSRNILSLVAFGDSSIEKAKAEAKISKVASVDYEQFAVLGIVYHSFCTVVTGSNVASKPDVKPVGKTK</sequence>
<dbReference type="RefSeq" id="WP_135572192.1">
    <property type="nucleotide sequence ID" value="NZ_RQGK01000034.1"/>
</dbReference>
<dbReference type="Pfam" id="PF13146">
    <property type="entry name" value="TRL"/>
    <property type="match status" value="1"/>
</dbReference>
<accession>A0A6N4QHX2</accession>
<name>A0A6N4QHX2_9LEPT</name>
<gene>
    <name evidence="1" type="ORF">EHQ83_13010</name>
</gene>
<dbReference type="AlphaFoldDB" id="A0A6N4QHX2"/>
<comment type="caution">
    <text evidence="1">The sequence shown here is derived from an EMBL/GenBank/DDBJ whole genome shotgun (WGS) entry which is preliminary data.</text>
</comment>
<dbReference type="Proteomes" id="UP000297613">
    <property type="component" value="Unassembled WGS sequence"/>
</dbReference>
<proteinExistence type="predicted"/>
<reference evidence="1 2" key="1">
    <citation type="journal article" date="2019" name="PLoS Negl. Trop. Dis.">
        <title>Revisiting the worldwide diversity of Leptospira species in the environment.</title>
        <authorList>
            <person name="Vincent A.T."/>
            <person name="Schiettekatte O."/>
            <person name="Bourhy P."/>
            <person name="Veyrier F.J."/>
            <person name="Picardeau M."/>
        </authorList>
    </citation>
    <scope>NUCLEOTIDE SEQUENCE [LARGE SCALE GENOMIC DNA]</scope>
    <source>
        <strain evidence="1 2">201702445</strain>
    </source>
</reference>